<feature type="domain" description="DSBA-like thioredoxin" evidence="3">
    <location>
        <begin position="3"/>
        <end position="194"/>
    </location>
</feature>
<evidence type="ECO:0000259" key="3">
    <source>
        <dbReference type="Pfam" id="PF01323"/>
    </source>
</evidence>
<protein>
    <recommendedName>
        <fullName evidence="1">2-hydroxychromene-2-carboxylate isomerase</fullName>
        <ecNumber evidence="1">5.99.1.4</ecNumber>
    </recommendedName>
</protein>
<dbReference type="EC" id="5.99.1.4" evidence="1"/>
<feature type="active site" description="Nucleophile" evidence="2">
    <location>
        <position position="11"/>
    </location>
</feature>
<dbReference type="GO" id="GO:0004602">
    <property type="term" value="F:glutathione peroxidase activity"/>
    <property type="evidence" value="ECO:0007669"/>
    <property type="project" value="TreeGrafter"/>
</dbReference>
<gene>
    <name evidence="4" type="ORF">SAMN05444169_7081</name>
</gene>
<dbReference type="GO" id="GO:0018845">
    <property type="term" value="F:2-hydroxychromene-2-carboxylate isomerase activity"/>
    <property type="evidence" value="ECO:0007669"/>
    <property type="project" value="UniProtKB-UniRule"/>
</dbReference>
<dbReference type="OrthoDB" id="5244108at2"/>
<evidence type="ECO:0000256" key="1">
    <source>
        <dbReference type="PIRNR" id="PIRNR006386"/>
    </source>
</evidence>
<dbReference type="PIRSF" id="PIRSF006386">
    <property type="entry name" value="HCCAis_GSTk"/>
    <property type="match status" value="1"/>
</dbReference>
<keyword evidence="1 4" id="KW-0413">Isomerase</keyword>
<dbReference type="CDD" id="cd03022">
    <property type="entry name" value="DsbA_HCCA_Iso"/>
    <property type="match status" value="1"/>
</dbReference>
<comment type="similarity">
    <text evidence="1">Belongs to the GST superfamily. NadH family.</text>
</comment>
<reference evidence="4 5" key="1">
    <citation type="submission" date="2016-11" db="EMBL/GenBank/DDBJ databases">
        <authorList>
            <person name="Jaros S."/>
            <person name="Januszkiewicz K."/>
            <person name="Wedrychowicz H."/>
        </authorList>
    </citation>
    <scope>NUCLEOTIDE SEQUENCE [LARGE SCALE GENOMIC DNA]</scope>
    <source>
        <strain evidence="4 5">GAS242</strain>
    </source>
</reference>
<proteinExistence type="inferred from homology"/>
<dbReference type="InterPro" id="IPR001853">
    <property type="entry name" value="DSBA-like_thioredoxin_dom"/>
</dbReference>
<evidence type="ECO:0000256" key="2">
    <source>
        <dbReference type="PIRSR" id="PIRSR006386-1"/>
    </source>
</evidence>
<dbReference type="EMBL" id="LT670818">
    <property type="protein sequence ID" value="SHH36564.1"/>
    <property type="molecule type" value="Genomic_DNA"/>
</dbReference>
<dbReference type="InterPro" id="IPR014440">
    <property type="entry name" value="HCCAis_GSTk"/>
</dbReference>
<dbReference type="Proteomes" id="UP000190675">
    <property type="component" value="Chromosome I"/>
</dbReference>
<dbReference type="RefSeq" id="WP_079570171.1">
    <property type="nucleotide sequence ID" value="NZ_LT670818.1"/>
</dbReference>
<evidence type="ECO:0000313" key="4">
    <source>
        <dbReference type="EMBL" id="SHH36564.1"/>
    </source>
</evidence>
<dbReference type="GO" id="GO:0006749">
    <property type="term" value="P:glutathione metabolic process"/>
    <property type="evidence" value="ECO:0007669"/>
    <property type="project" value="TreeGrafter"/>
</dbReference>
<dbReference type="InterPro" id="IPR044087">
    <property type="entry name" value="NahD-like"/>
</dbReference>
<dbReference type="Gene3D" id="3.40.30.10">
    <property type="entry name" value="Glutaredoxin"/>
    <property type="match status" value="1"/>
</dbReference>
<comment type="catalytic activity">
    <reaction evidence="1">
        <text>2-hydroxychromene-2-carboxylate = (3E)-4-(2-hydroxyphenyl)-2-oxobut-3-enoate</text>
        <dbReference type="Rhea" id="RHEA:27401"/>
        <dbReference type="ChEBI" id="CHEBI:59350"/>
        <dbReference type="ChEBI" id="CHEBI:59353"/>
        <dbReference type="EC" id="5.99.1.4"/>
    </reaction>
</comment>
<organism evidence="4 5">
    <name type="scientific">Bradyrhizobium erythrophlei</name>
    <dbReference type="NCBI Taxonomy" id="1437360"/>
    <lineage>
        <taxon>Bacteria</taxon>
        <taxon>Pseudomonadati</taxon>
        <taxon>Pseudomonadota</taxon>
        <taxon>Alphaproteobacteria</taxon>
        <taxon>Hyphomicrobiales</taxon>
        <taxon>Nitrobacteraceae</taxon>
        <taxon>Bradyrhizobium</taxon>
    </lineage>
</organism>
<dbReference type="InterPro" id="IPR036249">
    <property type="entry name" value="Thioredoxin-like_sf"/>
</dbReference>
<name>A0A1M5SDF1_9BRAD</name>
<accession>A0A1M5SDF1</accession>
<dbReference type="PANTHER" id="PTHR42943">
    <property type="entry name" value="GLUTATHIONE S-TRANSFERASE KAPPA"/>
    <property type="match status" value="1"/>
</dbReference>
<dbReference type="PANTHER" id="PTHR42943:SF13">
    <property type="entry name" value="GLUTATHIONE S-TRANSFERASE KAPPA-RELATED"/>
    <property type="match status" value="1"/>
</dbReference>
<dbReference type="GO" id="GO:0004364">
    <property type="term" value="F:glutathione transferase activity"/>
    <property type="evidence" value="ECO:0007669"/>
    <property type="project" value="TreeGrafter"/>
</dbReference>
<evidence type="ECO:0000313" key="5">
    <source>
        <dbReference type="Proteomes" id="UP000190675"/>
    </source>
</evidence>
<dbReference type="Pfam" id="PF01323">
    <property type="entry name" value="DSBA"/>
    <property type="match status" value="1"/>
</dbReference>
<dbReference type="InterPro" id="IPR051924">
    <property type="entry name" value="GST_Kappa/NadH"/>
</dbReference>
<dbReference type="GO" id="GO:1901170">
    <property type="term" value="P:naphthalene catabolic process"/>
    <property type="evidence" value="ECO:0007669"/>
    <property type="project" value="InterPro"/>
</dbReference>
<dbReference type="AlphaFoldDB" id="A0A1M5SDF1"/>
<sequence length="215" mass="24517">MEIDYFFSVLSDWAYMGGVRLERLGRSYGVRINHKPMRLAAIYAGTGGILLQKRSQQRQDYRLVELKRWSEYLGIPVKLFPKHYPISDELASCALIASKGLGYETGLLANAFLRAIWALEQDISDERTLIKIVDGLGFDGTRLIEAAKSQDAIAQFDRNTQEAQDRGVFGSPFYFFEKEMYWGQDRLQFLEDVLAKATGKARFSRLIPESQGVTR</sequence>
<dbReference type="SUPFAM" id="SSF52833">
    <property type="entry name" value="Thioredoxin-like"/>
    <property type="match status" value="1"/>
</dbReference>